<dbReference type="PANTHER" id="PTHR37468:SF1">
    <property type="entry name" value="SULFATE TRANSPORTER CYSZ"/>
    <property type="match status" value="1"/>
</dbReference>
<evidence type="ECO:0000256" key="8">
    <source>
        <dbReference type="ARBA" id="ARBA00023032"/>
    </source>
</evidence>
<reference evidence="13" key="1">
    <citation type="submission" date="2016-10" db="EMBL/GenBank/DDBJ databases">
        <authorList>
            <person name="Varghese N."/>
            <person name="Submissions S."/>
        </authorList>
    </citation>
    <scope>NUCLEOTIDE SEQUENCE [LARGE SCALE GENOMIC DNA]</scope>
    <source>
        <strain evidence="13">DSM 18887</strain>
    </source>
</reference>
<comment type="subcellular location">
    <subcellularLocation>
        <location evidence="11">Cell inner membrane</location>
        <topology evidence="11">Multi-pass membrane protein</topology>
    </subcellularLocation>
    <subcellularLocation>
        <location evidence="1">Membrane</location>
        <topology evidence="1">Multi-pass membrane protein</topology>
    </subcellularLocation>
</comment>
<evidence type="ECO:0000256" key="4">
    <source>
        <dbReference type="ARBA" id="ARBA00022519"/>
    </source>
</evidence>
<dbReference type="Pfam" id="PF07264">
    <property type="entry name" value="EI24"/>
    <property type="match status" value="1"/>
</dbReference>
<comment type="similarity">
    <text evidence="11">Belongs to the CysZ family.</text>
</comment>
<feature type="transmembrane region" description="Helical" evidence="11">
    <location>
        <begin position="27"/>
        <end position="47"/>
    </location>
</feature>
<keyword evidence="8 11" id="KW-0764">Sulfate transport</keyword>
<dbReference type="AlphaFoldDB" id="A0A1H9E4F3"/>
<keyword evidence="2 11" id="KW-0813">Transport</keyword>
<evidence type="ECO:0000256" key="1">
    <source>
        <dbReference type="ARBA" id="ARBA00004141"/>
    </source>
</evidence>
<evidence type="ECO:0000256" key="6">
    <source>
        <dbReference type="ARBA" id="ARBA00022692"/>
    </source>
</evidence>
<evidence type="ECO:0000313" key="12">
    <source>
        <dbReference type="EMBL" id="SEQ20477.1"/>
    </source>
</evidence>
<dbReference type="EMBL" id="FOGB01000002">
    <property type="protein sequence ID" value="SEQ20477.1"/>
    <property type="molecule type" value="Genomic_DNA"/>
</dbReference>
<proteinExistence type="inferred from homology"/>
<evidence type="ECO:0000256" key="11">
    <source>
        <dbReference type="HAMAP-Rule" id="MF_00468"/>
    </source>
</evidence>
<keyword evidence="4 11" id="KW-0997">Cell inner membrane</keyword>
<keyword evidence="3 11" id="KW-1003">Cell membrane</keyword>
<evidence type="ECO:0000256" key="7">
    <source>
        <dbReference type="ARBA" id="ARBA00022989"/>
    </source>
</evidence>
<name>A0A1H9E4F3_9GAMM</name>
<dbReference type="GO" id="GO:0009675">
    <property type="term" value="F:high-affinity sulfate:proton symporter activity"/>
    <property type="evidence" value="ECO:0007669"/>
    <property type="project" value="TreeGrafter"/>
</dbReference>
<dbReference type="InterPro" id="IPR050480">
    <property type="entry name" value="CysZ-like"/>
</dbReference>
<dbReference type="OrthoDB" id="5292355at2"/>
<evidence type="ECO:0000256" key="5">
    <source>
        <dbReference type="ARBA" id="ARBA00022605"/>
    </source>
</evidence>
<gene>
    <name evidence="11" type="primary">cysZ</name>
    <name evidence="12" type="ORF">SAMN03080615_00678</name>
</gene>
<dbReference type="PANTHER" id="PTHR37468">
    <property type="entry name" value="SULFATE TRANSPORTER CYSZ"/>
    <property type="match status" value="1"/>
</dbReference>
<dbReference type="HAMAP" id="MF_00468">
    <property type="entry name" value="CysZ"/>
    <property type="match status" value="1"/>
</dbReference>
<feature type="transmembrane region" description="Helical" evidence="11">
    <location>
        <begin position="73"/>
        <end position="99"/>
    </location>
</feature>
<evidence type="ECO:0000256" key="9">
    <source>
        <dbReference type="ARBA" id="ARBA00023136"/>
    </source>
</evidence>
<feature type="transmembrane region" description="Helical" evidence="11">
    <location>
        <begin position="207"/>
        <end position="240"/>
    </location>
</feature>
<dbReference type="InterPro" id="IPR022985">
    <property type="entry name" value="Sulfate_CysZ"/>
</dbReference>
<accession>A0A1H9E4F3</accession>
<evidence type="ECO:0000256" key="10">
    <source>
        <dbReference type="ARBA" id="ARBA00023192"/>
    </source>
</evidence>
<evidence type="ECO:0000313" key="13">
    <source>
        <dbReference type="Proteomes" id="UP000198749"/>
    </source>
</evidence>
<dbReference type="InterPro" id="IPR059112">
    <property type="entry name" value="CysZ/EI24"/>
</dbReference>
<organism evidence="12 13">
    <name type="scientific">Amphritea atlantica</name>
    <dbReference type="NCBI Taxonomy" id="355243"/>
    <lineage>
        <taxon>Bacteria</taxon>
        <taxon>Pseudomonadati</taxon>
        <taxon>Pseudomonadota</taxon>
        <taxon>Gammaproteobacteria</taxon>
        <taxon>Oceanospirillales</taxon>
        <taxon>Oceanospirillaceae</taxon>
        <taxon>Amphritea</taxon>
    </lineage>
</organism>
<keyword evidence="5 11" id="KW-0028">Amino-acid biosynthesis</keyword>
<comment type="function">
    <text evidence="11">High affinity, high specificity proton-dependent sulfate transporter, which mediates sulfate uptake. Provides the sulfur source for the cysteine synthesis pathway.</text>
</comment>
<evidence type="ECO:0000256" key="2">
    <source>
        <dbReference type="ARBA" id="ARBA00022448"/>
    </source>
</evidence>
<keyword evidence="13" id="KW-1185">Reference proteome</keyword>
<keyword evidence="10 11" id="KW-0198">Cysteine biosynthesis</keyword>
<dbReference type="GO" id="GO:0005886">
    <property type="term" value="C:plasma membrane"/>
    <property type="evidence" value="ECO:0007669"/>
    <property type="project" value="UniProtKB-SubCell"/>
</dbReference>
<evidence type="ECO:0000256" key="3">
    <source>
        <dbReference type="ARBA" id="ARBA00022475"/>
    </source>
</evidence>
<feature type="transmembrane region" description="Helical" evidence="11">
    <location>
        <begin position="142"/>
        <end position="161"/>
    </location>
</feature>
<dbReference type="GO" id="GO:0000103">
    <property type="term" value="P:sulfate assimilation"/>
    <property type="evidence" value="ECO:0007669"/>
    <property type="project" value="InterPro"/>
</dbReference>
<dbReference type="NCBIfam" id="NF003433">
    <property type="entry name" value="PRK04949.1"/>
    <property type="match status" value="1"/>
</dbReference>
<protein>
    <recommendedName>
        <fullName evidence="11">Sulfate transporter CysZ</fullName>
    </recommendedName>
</protein>
<sequence>MKGNPLRGANFFLRGLAMLPEKGIRHFVVVPLLINIFLFTGAIWLLFDQMGYWIDYLLSSILPDWDWLQFLRYLLWPLIAALVLISVYYSFSVVANIIAAPFNGILSEKVEQRLRGVTITDSGWKEILALIPRTVAREFSKLFYYLPRLLFLMILTFIPVLGMVAPVLLFLFGCWMMAIQYCDYPMDNNRVSFRDMKDSLKQRRLTSVGFGGLISVGMMIPLLNLLIMPAAVVGATIFWVEEYTDGGEIDLTGLAGQRQLNDKRG</sequence>
<keyword evidence="9 11" id="KW-0472">Membrane</keyword>
<keyword evidence="6 11" id="KW-0812">Transmembrane</keyword>
<dbReference type="GO" id="GO:0019344">
    <property type="term" value="P:cysteine biosynthetic process"/>
    <property type="evidence" value="ECO:0007669"/>
    <property type="project" value="UniProtKB-UniRule"/>
</dbReference>
<dbReference type="STRING" id="355243.SAMN03080615_00678"/>
<dbReference type="Proteomes" id="UP000198749">
    <property type="component" value="Unassembled WGS sequence"/>
</dbReference>
<keyword evidence="7 11" id="KW-1133">Transmembrane helix</keyword>